<evidence type="ECO:0000256" key="7">
    <source>
        <dbReference type="ARBA" id="ARBA00023125"/>
    </source>
</evidence>
<dbReference type="NCBIfam" id="NF007017">
    <property type="entry name" value="PRK09482.1"/>
    <property type="match status" value="1"/>
</dbReference>
<comment type="function">
    <text evidence="8">Has flap endonuclease activity. During DNA replication, flap endonucleases cleave the 5'-overhanging flap structure that is generated by displacement synthesis when DNA polymerase encounters the 5'-end of a downstream Okazaki fragment.</text>
</comment>
<dbReference type="CDD" id="cd09898">
    <property type="entry name" value="H3TH_53EXO"/>
    <property type="match status" value="1"/>
</dbReference>
<feature type="domain" description="5'-3' exonuclease" evidence="9">
    <location>
        <begin position="3"/>
        <end position="259"/>
    </location>
</feature>
<dbReference type="GO" id="GO:0016787">
    <property type="term" value="F:hydrolase activity"/>
    <property type="evidence" value="ECO:0007669"/>
    <property type="project" value="UniProtKB-KW"/>
</dbReference>
<dbReference type="HAMAP" id="MF_01192">
    <property type="entry name" value="Xni"/>
    <property type="match status" value="1"/>
</dbReference>
<keyword evidence="11" id="KW-1185">Reference proteome</keyword>
<dbReference type="InterPro" id="IPR038969">
    <property type="entry name" value="FEN"/>
</dbReference>
<feature type="binding site" evidence="8">
    <location>
        <position position="193"/>
    </location>
    <ligand>
        <name>K(+)</name>
        <dbReference type="ChEBI" id="CHEBI:29103"/>
    </ligand>
</feature>
<dbReference type="InterPro" id="IPR029060">
    <property type="entry name" value="PIN-like_dom_sf"/>
</dbReference>
<evidence type="ECO:0000256" key="3">
    <source>
        <dbReference type="ARBA" id="ARBA00022759"/>
    </source>
</evidence>
<dbReference type="InterPro" id="IPR002421">
    <property type="entry name" value="5-3_exonuclease"/>
</dbReference>
<keyword evidence="7 8" id="KW-0238">DNA-binding</keyword>
<evidence type="ECO:0000256" key="1">
    <source>
        <dbReference type="ARBA" id="ARBA00022722"/>
    </source>
</evidence>
<accession>A0ABU9GMX1</accession>
<keyword evidence="5 8" id="KW-0460">Magnesium</keyword>
<sequence>MSACLLIIDAMNLIRRIYAVQEKQNKNIDFALSATSNTACNALQKMLRVHQPTHVICVFDSHQKSWRHALFSEYKQGRKPIPTALKDYLPKIQDAFYEMGIESLITEQDEADDLIATLADKVTEYQQRCIIVSTDKGFYQLLNAYTSIYDYFQSQHLDSYFIEQRWGIKINQLIDYWAITGISSSAIKGVEGVGEKGALTLLKEYQSLNNMLATNDQPTTDKRLLKVQTQHQEVTLAKQLVSLKKDIQLGFNLKDLRYPQSK</sequence>
<feature type="binding site" evidence="8">
    <location>
        <position position="112"/>
    </location>
    <ligand>
        <name>Mg(2+)</name>
        <dbReference type="ChEBI" id="CHEBI:18420"/>
    </ligand>
</feature>
<dbReference type="EMBL" id="JBAKAZ010000008">
    <property type="protein sequence ID" value="MEL0628651.1"/>
    <property type="molecule type" value="Genomic_DNA"/>
</dbReference>
<dbReference type="RefSeq" id="WP_341596661.1">
    <property type="nucleotide sequence ID" value="NZ_JBAKAZ010000008.1"/>
</dbReference>
<comment type="cofactor">
    <cofactor evidence="8">
        <name>K(+)</name>
        <dbReference type="ChEBI" id="CHEBI:29103"/>
    </cofactor>
    <text evidence="8">Binds 1 K(+) per subunit. The potassium ion strongly increases the affinity for DNA.</text>
</comment>
<dbReference type="Gene3D" id="1.10.150.20">
    <property type="entry name" value="5' to 3' exonuclease, C-terminal subdomain"/>
    <property type="match status" value="1"/>
</dbReference>
<evidence type="ECO:0000313" key="10">
    <source>
        <dbReference type="EMBL" id="MEL0628651.1"/>
    </source>
</evidence>
<protein>
    <recommendedName>
        <fullName evidence="8">Flap endonuclease Xni</fullName>
        <shortName evidence="8">FEN</shortName>
        <ecNumber evidence="8">3.1.-.-</ecNumber>
    </recommendedName>
</protein>
<keyword evidence="3 8" id="KW-0255">Endonuclease</keyword>
<dbReference type="SUPFAM" id="SSF47807">
    <property type="entry name" value="5' to 3' exonuclease, C-terminal subdomain"/>
    <property type="match status" value="1"/>
</dbReference>
<dbReference type="InterPro" id="IPR022895">
    <property type="entry name" value="Xni"/>
</dbReference>
<keyword evidence="6 8" id="KW-0630">Potassium</keyword>
<evidence type="ECO:0000256" key="4">
    <source>
        <dbReference type="ARBA" id="ARBA00022801"/>
    </source>
</evidence>
<dbReference type="InterPro" id="IPR008918">
    <property type="entry name" value="HhH2"/>
</dbReference>
<organism evidence="10 11">
    <name type="scientific">Psychromonas aquatilis</name>
    <dbReference type="NCBI Taxonomy" id="2005072"/>
    <lineage>
        <taxon>Bacteria</taxon>
        <taxon>Pseudomonadati</taxon>
        <taxon>Pseudomonadota</taxon>
        <taxon>Gammaproteobacteria</taxon>
        <taxon>Alteromonadales</taxon>
        <taxon>Psychromonadaceae</taxon>
        <taxon>Psychromonas</taxon>
    </lineage>
</organism>
<dbReference type="Pfam" id="PF01367">
    <property type="entry name" value="5_3_exonuc"/>
    <property type="match status" value="1"/>
</dbReference>
<dbReference type="InterPro" id="IPR020046">
    <property type="entry name" value="5-3_exonucl_a-hlix_arch_N"/>
</dbReference>
<evidence type="ECO:0000256" key="6">
    <source>
        <dbReference type="ARBA" id="ARBA00022958"/>
    </source>
</evidence>
<evidence type="ECO:0000313" key="11">
    <source>
        <dbReference type="Proteomes" id="UP001369082"/>
    </source>
</evidence>
<keyword evidence="2 8" id="KW-0479">Metal-binding</keyword>
<dbReference type="Gene3D" id="3.40.50.1010">
    <property type="entry name" value="5'-nuclease"/>
    <property type="match status" value="1"/>
</dbReference>
<feature type="binding site" evidence="8">
    <location>
        <position position="190"/>
    </location>
    <ligand>
        <name>K(+)</name>
        <dbReference type="ChEBI" id="CHEBI:29103"/>
    </ligand>
</feature>
<comment type="caution">
    <text evidence="10">The sequence shown here is derived from an EMBL/GenBank/DDBJ whole genome shotgun (WGS) entry which is preliminary data.</text>
</comment>
<proteinExistence type="inferred from homology"/>
<dbReference type="GO" id="GO:0004519">
    <property type="term" value="F:endonuclease activity"/>
    <property type="evidence" value="ECO:0007669"/>
    <property type="project" value="UniProtKB-KW"/>
</dbReference>
<evidence type="ECO:0000256" key="2">
    <source>
        <dbReference type="ARBA" id="ARBA00022723"/>
    </source>
</evidence>
<comment type="similarity">
    <text evidence="8">Belongs to the Xni family.</text>
</comment>
<dbReference type="SMART" id="SM00475">
    <property type="entry name" value="53EXOc"/>
    <property type="match status" value="1"/>
</dbReference>
<feature type="binding site" evidence="8">
    <location>
        <position position="179"/>
    </location>
    <ligand>
        <name>K(+)</name>
        <dbReference type="ChEBI" id="CHEBI:29103"/>
    </ligand>
</feature>
<dbReference type="Proteomes" id="UP001369082">
    <property type="component" value="Unassembled WGS sequence"/>
</dbReference>
<reference evidence="10 11" key="1">
    <citation type="submission" date="2024-02" db="EMBL/GenBank/DDBJ databases">
        <title>Bacteria isolated from the canopy kelp, Nereocystis luetkeana.</title>
        <authorList>
            <person name="Pfister C.A."/>
            <person name="Younker I.T."/>
            <person name="Light S.H."/>
        </authorList>
    </citation>
    <scope>NUCLEOTIDE SEQUENCE [LARGE SCALE GENOMIC DNA]</scope>
    <source>
        <strain evidence="10 11">TI.1.05</strain>
    </source>
</reference>
<evidence type="ECO:0000259" key="9">
    <source>
        <dbReference type="SMART" id="SM00475"/>
    </source>
</evidence>
<dbReference type="SUPFAM" id="SSF88723">
    <property type="entry name" value="PIN domain-like"/>
    <property type="match status" value="1"/>
</dbReference>
<dbReference type="Pfam" id="PF02739">
    <property type="entry name" value="5_3_exonuc_N"/>
    <property type="match status" value="1"/>
</dbReference>
<feature type="region of interest" description="Interaction with DNA" evidence="8">
    <location>
        <begin position="192"/>
        <end position="197"/>
    </location>
</feature>
<dbReference type="EC" id="3.1.-.-" evidence="8"/>
<evidence type="ECO:0000256" key="8">
    <source>
        <dbReference type="HAMAP-Rule" id="MF_01192"/>
    </source>
</evidence>
<dbReference type="CDD" id="cd09859">
    <property type="entry name" value="PIN_53EXO"/>
    <property type="match status" value="1"/>
</dbReference>
<dbReference type="PANTHER" id="PTHR42646">
    <property type="entry name" value="FLAP ENDONUCLEASE XNI"/>
    <property type="match status" value="1"/>
</dbReference>
<dbReference type="SMART" id="SM00279">
    <property type="entry name" value="HhH2"/>
    <property type="match status" value="1"/>
</dbReference>
<comment type="caution">
    <text evidence="8">Lacks conserved residue(s) required for the propagation of feature annotation.</text>
</comment>
<dbReference type="InterPro" id="IPR036279">
    <property type="entry name" value="5-3_exonuclease_C_sf"/>
</dbReference>
<keyword evidence="1 8" id="KW-0540">Nuclease</keyword>
<evidence type="ECO:0000256" key="5">
    <source>
        <dbReference type="ARBA" id="ARBA00022842"/>
    </source>
</evidence>
<dbReference type="PANTHER" id="PTHR42646:SF2">
    <property type="entry name" value="5'-3' EXONUCLEASE FAMILY PROTEIN"/>
    <property type="match status" value="1"/>
</dbReference>
<gene>
    <name evidence="8 10" type="primary">xni</name>
    <name evidence="8" type="synonym">ygdG</name>
    <name evidence="10" type="ORF">V6256_03435</name>
</gene>
<comment type="cofactor">
    <cofactor evidence="8">
        <name>Mg(2+)</name>
        <dbReference type="ChEBI" id="CHEBI:18420"/>
    </cofactor>
    <text evidence="8">Binds 2 Mg(2+) per subunit. Only one magnesium ion has a direct interaction with the protein, the other interactions are indirect.</text>
</comment>
<name>A0ABU9GMX1_9GAMM</name>
<keyword evidence="4 8" id="KW-0378">Hydrolase</keyword>
<dbReference type="InterPro" id="IPR020045">
    <property type="entry name" value="DNA_polI_H3TH"/>
</dbReference>